<reference evidence="3" key="1">
    <citation type="submission" date="2022-03" db="EMBL/GenBank/DDBJ databases">
        <authorList>
            <person name="Woo C.Y."/>
        </authorList>
    </citation>
    <scope>NUCLEOTIDE SEQUENCE</scope>
    <source>
        <strain evidence="3">CYS-02</strain>
    </source>
</reference>
<evidence type="ECO:0000256" key="1">
    <source>
        <dbReference type="ARBA" id="ARBA00023239"/>
    </source>
</evidence>
<evidence type="ECO:0000313" key="3">
    <source>
        <dbReference type="EMBL" id="MCJ0765504.1"/>
    </source>
</evidence>
<gene>
    <name evidence="3" type="ORF">MMF98_20010</name>
</gene>
<dbReference type="InterPro" id="IPR006680">
    <property type="entry name" value="Amidohydro-rel"/>
</dbReference>
<dbReference type="PANTHER" id="PTHR21240:SF28">
    <property type="entry name" value="ISO-OROTATE DECARBOXYLASE (EUROFUNG)"/>
    <property type="match status" value="1"/>
</dbReference>
<keyword evidence="1" id="KW-0456">Lyase</keyword>
<dbReference type="InterPro" id="IPR032466">
    <property type="entry name" value="Metal_Hydrolase"/>
</dbReference>
<dbReference type="GO" id="GO:0019748">
    <property type="term" value="P:secondary metabolic process"/>
    <property type="evidence" value="ECO:0007669"/>
    <property type="project" value="TreeGrafter"/>
</dbReference>
<dbReference type="EMBL" id="JALGBI010000003">
    <property type="protein sequence ID" value="MCJ0765504.1"/>
    <property type="molecule type" value="Genomic_DNA"/>
</dbReference>
<dbReference type="RefSeq" id="WP_243308980.1">
    <property type="nucleotide sequence ID" value="NZ_JALGBI010000003.1"/>
</dbReference>
<name>A0A9X1VZ17_9BURK</name>
<dbReference type="Proteomes" id="UP001139447">
    <property type="component" value="Unassembled WGS sequence"/>
</dbReference>
<dbReference type="PANTHER" id="PTHR21240">
    <property type="entry name" value="2-AMINO-3-CARBOXYLMUCONATE-6-SEMIALDEHYDE DECARBOXYLASE"/>
    <property type="match status" value="1"/>
</dbReference>
<dbReference type="InterPro" id="IPR032465">
    <property type="entry name" value="ACMSD"/>
</dbReference>
<dbReference type="Gene3D" id="3.20.20.140">
    <property type="entry name" value="Metal-dependent hydrolases"/>
    <property type="match status" value="1"/>
</dbReference>
<dbReference type="GO" id="GO:0016831">
    <property type="term" value="F:carboxy-lyase activity"/>
    <property type="evidence" value="ECO:0007669"/>
    <property type="project" value="InterPro"/>
</dbReference>
<feature type="domain" description="Amidohydrolase-related" evidence="2">
    <location>
        <begin position="137"/>
        <end position="381"/>
    </location>
</feature>
<proteinExistence type="predicted"/>
<sequence>MKQRCISADSHIDMSWLPPELFTENAPAAFRDRMPFQEPTAQGPRWTTRSGLHLGFACALGATGRPYEPGKIQRADRMAEHGLFSDGAKGIRRISTPELRVRDQALDGVDGEVLYGILGMSDRLKDDEASVVMLRIYNDWLRTFCAYAPSRLLGLANIPCHTPEMALQEAMRIAAAGGYRGLDMAAAAPTAKPYYHPDWNPFWAFANETRMPVHFHTFGPEMPDMTGWDAVTREGARGAAFACGQIFRAARVLTGLVMGGVLERFPQVRIVFAESGIGWIPYILDRLNWSYDEEFRHTIKLSLRPSDYWYRQCHASFQTEESAIPVLQHAGYDNILWASDFPHPDGIWPDSQSYIHKLFDHLPQAERHKIIYGNAARLYGLS</sequence>
<dbReference type="SUPFAM" id="SSF51556">
    <property type="entry name" value="Metallo-dependent hydrolases"/>
    <property type="match status" value="1"/>
</dbReference>
<comment type="caution">
    <text evidence="3">The sequence shown here is derived from an EMBL/GenBank/DDBJ whole genome shotgun (WGS) entry which is preliminary data.</text>
</comment>
<evidence type="ECO:0000313" key="4">
    <source>
        <dbReference type="Proteomes" id="UP001139447"/>
    </source>
</evidence>
<dbReference type="AlphaFoldDB" id="A0A9X1VZ17"/>
<accession>A0A9X1VZ17</accession>
<evidence type="ECO:0000259" key="2">
    <source>
        <dbReference type="Pfam" id="PF04909"/>
    </source>
</evidence>
<keyword evidence="4" id="KW-1185">Reference proteome</keyword>
<organism evidence="3 4">
    <name type="scientific">Variovorax terrae</name>
    <dbReference type="NCBI Taxonomy" id="2923278"/>
    <lineage>
        <taxon>Bacteria</taxon>
        <taxon>Pseudomonadati</taxon>
        <taxon>Pseudomonadota</taxon>
        <taxon>Betaproteobacteria</taxon>
        <taxon>Burkholderiales</taxon>
        <taxon>Comamonadaceae</taxon>
        <taxon>Variovorax</taxon>
    </lineage>
</organism>
<dbReference type="Pfam" id="PF04909">
    <property type="entry name" value="Amidohydro_2"/>
    <property type="match status" value="1"/>
</dbReference>
<dbReference type="GO" id="GO:0005737">
    <property type="term" value="C:cytoplasm"/>
    <property type="evidence" value="ECO:0007669"/>
    <property type="project" value="TreeGrafter"/>
</dbReference>
<dbReference type="GO" id="GO:0016787">
    <property type="term" value="F:hydrolase activity"/>
    <property type="evidence" value="ECO:0007669"/>
    <property type="project" value="InterPro"/>
</dbReference>
<protein>
    <submittedName>
        <fullName evidence="3">Amidohydrolase</fullName>
    </submittedName>
</protein>